<gene>
    <name evidence="2" type="ORF">DSLASN_28050</name>
</gene>
<keyword evidence="1" id="KW-1133">Transmembrane helix</keyword>
<keyword evidence="1" id="KW-0812">Transmembrane</keyword>
<name>A0ABM7PJ15_9BACT</name>
<feature type="transmembrane region" description="Helical" evidence="1">
    <location>
        <begin position="66"/>
        <end position="88"/>
    </location>
</feature>
<dbReference type="Proteomes" id="UP001320148">
    <property type="component" value="Chromosome"/>
</dbReference>
<dbReference type="RefSeq" id="WP_236888595.1">
    <property type="nucleotide sequence ID" value="NZ_AP024488.1"/>
</dbReference>
<proteinExistence type="predicted"/>
<reference evidence="2 3" key="1">
    <citation type="submission" date="2021-02" db="EMBL/GenBank/DDBJ databases">
        <title>Complete genome of Desulfoluna sp. strain ASN36.</title>
        <authorList>
            <person name="Takahashi A."/>
            <person name="Kojima H."/>
            <person name="Fukui M."/>
        </authorList>
    </citation>
    <scope>NUCLEOTIDE SEQUENCE [LARGE SCALE GENOMIC DNA]</scope>
    <source>
        <strain evidence="2 3">ASN36</strain>
    </source>
</reference>
<protein>
    <submittedName>
        <fullName evidence="2">Uncharacterized protein</fullName>
    </submittedName>
</protein>
<evidence type="ECO:0000256" key="1">
    <source>
        <dbReference type="SAM" id="Phobius"/>
    </source>
</evidence>
<accession>A0ABM7PJ15</accession>
<keyword evidence="3" id="KW-1185">Reference proteome</keyword>
<organism evidence="2 3">
    <name type="scientific">Desulfoluna limicola</name>
    <dbReference type="NCBI Taxonomy" id="2810562"/>
    <lineage>
        <taxon>Bacteria</taxon>
        <taxon>Pseudomonadati</taxon>
        <taxon>Thermodesulfobacteriota</taxon>
        <taxon>Desulfobacteria</taxon>
        <taxon>Desulfobacterales</taxon>
        <taxon>Desulfolunaceae</taxon>
        <taxon>Desulfoluna</taxon>
    </lineage>
</organism>
<keyword evidence="1" id="KW-0472">Membrane</keyword>
<evidence type="ECO:0000313" key="3">
    <source>
        <dbReference type="Proteomes" id="UP001320148"/>
    </source>
</evidence>
<evidence type="ECO:0000313" key="2">
    <source>
        <dbReference type="EMBL" id="BCS97173.1"/>
    </source>
</evidence>
<dbReference type="EMBL" id="AP024488">
    <property type="protein sequence ID" value="BCS97173.1"/>
    <property type="molecule type" value="Genomic_DNA"/>
</dbReference>
<sequence length="97" mass="10954">MTMIEKIKPSRLLDEGTSPRIKRAMGGIYRSRTALRLLMLLALVSALFGGVGLEVCLSEPMWEKHIWLPSLLIALAVWILVTALIHVLRMKLFGKLR</sequence>